<keyword evidence="4" id="KW-0804">Transcription</keyword>
<reference evidence="6 7" key="1">
    <citation type="submission" date="2014-12" db="EMBL/GenBank/DDBJ databases">
        <title>Genome sequencing of Microbacterium hominis TPW29.</title>
        <authorList>
            <person name="Tan P.W."/>
            <person name="Chan K.-G."/>
        </authorList>
    </citation>
    <scope>NUCLEOTIDE SEQUENCE [LARGE SCALE GENOMIC DNA]</scope>
    <source>
        <strain evidence="6 7">TPW29</strain>
    </source>
</reference>
<evidence type="ECO:0000313" key="7">
    <source>
        <dbReference type="Proteomes" id="UP000031202"/>
    </source>
</evidence>
<dbReference type="Gene3D" id="1.10.10.10">
    <property type="entry name" value="Winged helix-like DNA-binding domain superfamily/Winged helix DNA-binding domain"/>
    <property type="match status" value="1"/>
</dbReference>
<evidence type="ECO:0000313" key="6">
    <source>
        <dbReference type="EMBL" id="KIC59615.1"/>
    </source>
</evidence>
<evidence type="ECO:0000256" key="4">
    <source>
        <dbReference type="ARBA" id="ARBA00023163"/>
    </source>
</evidence>
<evidence type="ECO:0000256" key="1">
    <source>
        <dbReference type="ARBA" id="ARBA00009437"/>
    </source>
</evidence>
<keyword evidence="3" id="KW-0238">DNA-binding</keyword>
<protein>
    <submittedName>
        <fullName evidence="6">LysR family transcriptional regulator</fullName>
    </submittedName>
</protein>
<dbReference type="FunFam" id="1.10.10.10:FF:000001">
    <property type="entry name" value="LysR family transcriptional regulator"/>
    <property type="match status" value="1"/>
</dbReference>
<dbReference type="InterPro" id="IPR005119">
    <property type="entry name" value="LysR_subst-bd"/>
</dbReference>
<dbReference type="GO" id="GO:0032993">
    <property type="term" value="C:protein-DNA complex"/>
    <property type="evidence" value="ECO:0007669"/>
    <property type="project" value="TreeGrafter"/>
</dbReference>
<dbReference type="InterPro" id="IPR000847">
    <property type="entry name" value="LysR_HTH_N"/>
</dbReference>
<dbReference type="EMBL" id="JWSZ01000002">
    <property type="protein sequence ID" value="KIC59615.1"/>
    <property type="molecule type" value="Genomic_DNA"/>
</dbReference>
<proteinExistence type="inferred from homology"/>
<dbReference type="CDD" id="cd08423">
    <property type="entry name" value="PBP2_LTTR_like_6"/>
    <property type="match status" value="1"/>
</dbReference>
<dbReference type="GO" id="GO:0003700">
    <property type="term" value="F:DNA-binding transcription factor activity"/>
    <property type="evidence" value="ECO:0007669"/>
    <property type="project" value="InterPro"/>
</dbReference>
<dbReference type="InterPro" id="IPR036388">
    <property type="entry name" value="WH-like_DNA-bd_sf"/>
</dbReference>
<gene>
    <name evidence="6" type="ORF">RM52_02980</name>
</gene>
<evidence type="ECO:0000256" key="3">
    <source>
        <dbReference type="ARBA" id="ARBA00023125"/>
    </source>
</evidence>
<dbReference type="SUPFAM" id="SSF53850">
    <property type="entry name" value="Periplasmic binding protein-like II"/>
    <property type="match status" value="1"/>
</dbReference>
<organism evidence="6 7">
    <name type="scientific">Microbacterium hominis</name>
    <dbReference type="NCBI Taxonomy" id="162426"/>
    <lineage>
        <taxon>Bacteria</taxon>
        <taxon>Bacillati</taxon>
        <taxon>Actinomycetota</taxon>
        <taxon>Actinomycetes</taxon>
        <taxon>Micrococcales</taxon>
        <taxon>Microbacteriaceae</taxon>
        <taxon>Microbacterium</taxon>
    </lineage>
</organism>
<dbReference type="SUPFAM" id="SSF46785">
    <property type="entry name" value="Winged helix' DNA-binding domain"/>
    <property type="match status" value="1"/>
</dbReference>
<dbReference type="AlphaFoldDB" id="A0A0B4D604"/>
<comment type="caution">
    <text evidence="6">The sequence shown here is derived from an EMBL/GenBank/DDBJ whole genome shotgun (WGS) entry which is preliminary data.</text>
</comment>
<keyword evidence="2" id="KW-0805">Transcription regulation</keyword>
<dbReference type="PROSITE" id="PS50931">
    <property type="entry name" value="HTH_LYSR"/>
    <property type="match status" value="1"/>
</dbReference>
<dbReference type="RefSeq" id="WP_039412786.1">
    <property type="nucleotide sequence ID" value="NZ_JWSZ01000002.1"/>
</dbReference>
<name>A0A0B4D604_9MICO</name>
<feature type="domain" description="HTH lysR-type" evidence="5">
    <location>
        <begin position="2"/>
        <end position="59"/>
    </location>
</feature>
<dbReference type="GO" id="GO:0003677">
    <property type="term" value="F:DNA binding"/>
    <property type="evidence" value="ECO:0007669"/>
    <property type="project" value="UniProtKB-KW"/>
</dbReference>
<dbReference type="Pfam" id="PF03466">
    <property type="entry name" value="LysR_substrate"/>
    <property type="match status" value="1"/>
</dbReference>
<dbReference type="PANTHER" id="PTHR30346:SF29">
    <property type="entry name" value="LYSR SUBSTRATE-BINDING"/>
    <property type="match status" value="1"/>
</dbReference>
<comment type="similarity">
    <text evidence="1">Belongs to the LysR transcriptional regulatory family.</text>
</comment>
<dbReference type="Pfam" id="PF00126">
    <property type="entry name" value="HTH_1"/>
    <property type="match status" value="1"/>
</dbReference>
<dbReference type="InterPro" id="IPR036390">
    <property type="entry name" value="WH_DNA-bd_sf"/>
</dbReference>
<dbReference type="Gene3D" id="3.40.190.10">
    <property type="entry name" value="Periplasmic binding protein-like II"/>
    <property type="match status" value="2"/>
</dbReference>
<accession>A0A0B4D604</accession>
<dbReference type="Proteomes" id="UP000031202">
    <property type="component" value="Unassembled WGS sequence"/>
</dbReference>
<dbReference type="PANTHER" id="PTHR30346">
    <property type="entry name" value="TRANSCRIPTIONAL DUAL REGULATOR HCAR-RELATED"/>
    <property type="match status" value="1"/>
</dbReference>
<evidence type="ECO:0000256" key="2">
    <source>
        <dbReference type="ARBA" id="ARBA00023015"/>
    </source>
</evidence>
<sequence length="303" mass="33403">MLDVRRLAVLVAIVDCGSVTAAAAELGYSPSAVSQQLQRLERETGHPLVRRQPRGVAPTEAGALLASHGRYVLRRLRAAEAELDELAGLRRGRIAIGTFPTVGSTLVPLAVQRFRHDYPDVRLDVHSARYGELVALLQEGAIGLSLLWDYEWNRIDDPELTLTPLMEDPTVLVVAQDHRLGRTRHTTMAGLEHEEWVVRKRDHPVAEVLERSTRAAGFTPSIAFEANDYQEALAMVSVGLGIALMPRTAVPAARPDVRVVSLGQQAPSRRIVLAHRADRIRPPGERAMHQILVDLAHAQTFQP</sequence>
<evidence type="ECO:0000259" key="5">
    <source>
        <dbReference type="PROSITE" id="PS50931"/>
    </source>
</evidence>